<evidence type="ECO:0000313" key="3">
    <source>
        <dbReference type="Proteomes" id="UP000824219"/>
    </source>
</evidence>
<gene>
    <name evidence="2" type="ORF">KOW79_003580</name>
</gene>
<dbReference type="OrthoDB" id="10461561at2759"/>
<reference evidence="2 3" key="1">
    <citation type="submission" date="2021-06" db="EMBL/GenBank/DDBJ databases">
        <title>Chromosome-level genome assembly of the red-tail catfish (Hemibagrus wyckioides).</title>
        <authorList>
            <person name="Shao F."/>
        </authorList>
    </citation>
    <scope>NUCLEOTIDE SEQUENCE [LARGE SCALE GENOMIC DNA]</scope>
    <source>
        <strain evidence="2">EC202008001</strain>
        <tissue evidence="2">Blood</tissue>
    </source>
</reference>
<dbReference type="EMBL" id="JAHKSW010000004">
    <property type="protein sequence ID" value="KAG7333445.1"/>
    <property type="molecule type" value="Genomic_DNA"/>
</dbReference>
<feature type="region of interest" description="Disordered" evidence="1">
    <location>
        <begin position="102"/>
        <end position="122"/>
    </location>
</feature>
<dbReference type="Proteomes" id="UP000824219">
    <property type="component" value="Linkage Group LG04"/>
</dbReference>
<evidence type="ECO:0000313" key="2">
    <source>
        <dbReference type="EMBL" id="KAG7333445.1"/>
    </source>
</evidence>
<keyword evidence="3" id="KW-1185">Reference proteome</keyword>
<evidence type="ECO:0000256" key="1">
    <source>
        <dbReference type="SAM" id="MobiDB-lite"/>
    </source>
</evidence>
<sequence length="122" mass="13190">MLSLEITMTLSEDEVYESSCDTGAVSWHLLCPSMPSAPAPSLWRLGTFFPTSGCIVVASPHAVTRVTSKRRAPPQLQPVRTRAPLQFVIIIKGLTPEASQPLFTPPDHHPLHSTGASWMGSA</sequence>
<accession>A0A9D3P2H0</accession>
<comment type="caution">
    <text evidence="2">The sequence shown here is derived from an EMBL/GenBank/DDBJ whole genome shotgun (WGS) entry which is preliminary data.</text>
</comment>
<organism evidence="2 3">
    <name type="scientific">Hemibagrus wyckioides</name>
    <dbReference type="NCBI Taxonomy" id="337641"/>
    <lineage>
        <taxon>Eukaryota</taxon>
        <taxon>Metazoa</taxon>
        <taxon>Chordata</taxon>
        <taxon>Craniata</taxon>
        <taxon>Vertebrata</taxon>
        <taxon>Euteleostomi</taxon>
        <taxon>Actinopterygii</taxon>
        <taxon>Neopterygii</taxon>
        <taxon>Teleostei</taxon>
        <taxon>Ostariophysi</taxon>
        <taxon>Siluriformes</taxon>
        <taxon>Bagridae</taxon>
        <taxon>Hemibagrus</taxon>
    </lineage>
</organism>
<dbReference type="AlphaFoldDB" id="A0A9D3P2H0"/>
<proteinExistence type="predicted"/>
<name>A0A9D3P2H0_9TELE</name>
<protein>
    <submittedName>
        <fullName evidence="2">Uncharacterized protein</fullName>
    </submittedName>
</protein>